<dbReference type="InterPro" id="IPR010661">
    <property type="entry name" value="RVT_thumb"/>
</dbReference>
<dbReference type="SUPFAM" id="SSF53098">
    <property type="entry name" value="Ribonuclease H-like"/>
    <property type="match status" value="2"/>
</dbReference>
<keyword evidence="17" id="KW-0863">Zinc-finger</keyword>
<dbReference type="InterPro" id="IPR043128">
    <property type="entry name" value="Rev_trsase/Diguanyl_cyclase"/>
</dbReference>
<dbReference type="InterPro" id="IPR003308">
    <property type="entry name" value="Integrase_Zn-bd_dom_N"/>
</dbReference>
<dbReference type="Gene3D" id="1.10.1200.30">
    <property type="match status" value="1"/>
</dbReference>
<dbReference type="CDD" id="cd07557">
    <property type="entry name" value="trimeric_dUTPase"/>
    <property type="match status" value="1"/>
</dbReference>
<dbReference type="PROSITE" id="PS50878">
    <property type="entry name" value="RT_POL"/>
    <property type="match status" value="1"/>
</dbReference>
<evidence type="ECO:0000256" key="15">
    <source>
        <dbReference type="ARBA" id="ARBA00023125"/>
    </source>
</evidence>
<dbReference type="Gene3D" id="2.30.30.10">
    <property type="entry name" value="Integrase, C-terminal domain superfamily, retroviral"/>
    <property type="match status" value="1"/>
</dbReference>
<keyword evidence="16" id="KW-0511">Multifunctional enzyme</keyword>
<feature type="compositionally biased region" description="Basic and acidic residues" evidence="19">
    <location>
        <begin position="1238"/>
        <end position="1259"/>
    </location>
</feature>
<comment type="function">
    <text evidence="1">Catalyzes viral DNA integration into the host chromosome, by performing a series of DNA cutting and joining reactions.</text>
</comment>
<dbReference type="Proteomes" id="UP000269221">
    <property type="component" value="Unassembled WGS sequence"/>
</dbReference>
<dbReference type="Pfam" id="PF00078">
    <property type="entry name" value="RVT_1"/>
    <property type="match status" value="1"/>
</dbReference>
<evidence type="ECO:0000259" key="21">
    <source>
        <dbReference type="PROSITE" id="PS50878"/>
    </source>
</evidence>
<dbReference type="GO" id="GO:0008270">
    <property type="term" value="F:zinc ion binding"/>
    <property type="evidence" value="ECO:0007669"/>
    <property type="project" value="UniProtKB-KW"/>
</dbReference>
<keyword evidence="14" id="KW-0239">DNA-directed DNA polymerase</keyword>
<dbReference type="PROSITE" id="PS51027">
    <property type="entry name" value="INTEGRASE_DBD"/>
    <property type="match status" value="1"/>
</dbReference>
<dbReference type="GO" id="GO:0004190">
    <property type="term" value="F:aspartic-type endopeptidase activity"/>
    <property type="evidence" value="ECO:0007669"/>
    <property type="project" value="UniProtKB-KW"/>
</dbReference>
<sequence length="1265" mass="138867">MQVLRSFNVSLLTPFDIRSLARALFPPVEYDFFENKWTQLAVRAVEWNTTLGPGDPRRMVNIDMLMGTGNYTRAEGQAGYEPLVQEQCQQTGMAALVQTLQLATPQQPFATIVQGVDEPFLCFAGRLTAAVEKQVSDPAARKLMIQSVAQGNCNAACKRIIEALPGEPSMSDMVGACAKISPSSQQVVAVHTAVQPAVATIVQPTVATAVQPAVPAAVQPAVAAAVQPAWVVPQGVQQQQWGARARKKQRKAQKPTAVLFYCARCGRPNHAANACKATVHVNAPTNGDLLSRLAASTRGSAGVDVCTAESVVIDSDKIRKVPLDAFGPLGDGMSAFLMGRSSATIQGIIVHLGLIDADFSGQIHAMVSTPTPPLTIPKGTRTAQLVPFKSSVSRTEDRSRGDGGFGSTGPPQVRWTAVLTKDRPETLCTVSMVAATPSEIHLRGLLDGMVASLQAGMPSPTMLPADWLVLIVDLKDCFFTIPLHPDDRPKFAFTVPTINNAEPAQRYQWRVLPQGMRNSPMLCQWYVARALSGVRKRFPGAHVYHYMDDILVATPTQEELLRLQPQLLNALHSHGLQVAPEKVQQQPPWKYLGVKILERTIRHQEVQFVQSVKTLNDAQKLVGVITWLRPYLGLTTAQLSPLFELLKGDTDLKSPRELTPEARKVLEEVQQAVSACQVYRIEPSIDVTVFITTPDLHPTGIIGQWNDDWTDPLHVLEWVFLPHQPHKTATALFELIARLIIKCRQRCLQLMGADPSKIILPVQREEFDWSYANNVSLQSALEGFSGQITYHLPSHKLLQVAKNTQFSLRPKSSQEPVQGPTVFTDGSGKTGKAIVTWQDGSEWQVLEGHEDGSAQLVELKAAVMAFEKFSQEPFNLITDSAYVADIAQRLSCSVLKEVSNPALFDLLKALWCAIQARVHPYYVLHVRSHTNLPGFVAEGNARADKLANPAWVAPQPDVLAQAKASHGFFHQNAHTLQKQFQLTATEAREIVESCDDCHALGVPLPAGVNPRGLKALELWQTDVTQVAEFGRLKYVHVTVDTFSSAMWASAHTEEKARDVIAHWRQAFAVLGIPSAVKTDNGPAYASQQVRQFLQSWGVSHNFGIPHSPTGQAIVERNHGTLKCVLQKQKQGMQGETPKSRLAKALYTINHLTVPQNSNNPVILNHHLSLQASDGEQQPRAKARVRNLVTKQWEGPYDLIAMGRGYACVSTDTGTRWLPSKCVRPDLRPQRQNSADRQGGSRDQLESHQVDESSSDHSDDSSTDSD</sequence>
<evidence type="ECO:0000256" key="2">
    <source>
        <dbReference type="ARBA" id="ARBA00010879"/>
    </source>
</evidence>
<evidence type="ECO:0000256" key="19">
    <source>
        <dbReference type="SAM" id="MobiDB-lite"/>
    </source>
</evidence>
<gene>
    <name evidence="25" type="ORF">DUI87_26477</name>
</gene>
<evidence type="ECO:0000256" key="14">
    <source>
        <dbReference type="ARBA" id="ARBA00022932"/>
    </source>
</evidence>
<feature type="region of interest" description="Disordered" evidence="19">
    <location>
        <begin position="390"/>
        <end position="412"/>
    </location>
</feature>
<dbReference type="Pfam" id="PF00607">
    <property type="entry name" value="Gag_p24"/>
    <property type="match status" value="1"/>
</dbReference>
<dbReference type="SUPFAM" id="SSF51283">
    <property type="entry name" value="dUTPase-like"/>
    <property type="match status" value="1"/>
</dbReference>
<dbReference type="SUPFAM" id="SSF47353">
    <property type="entry name" value="Retrovirus capsid dimerization domain-like"/>
    <property type="match status" value="1"/>
</dbReference>
<keyword evidence="10" id="KW-0460">Magnesium</keyword>
<dbReference type="InterPro" id="IPR008916">
    <property type="entry name" value="Retrov_capsid_C"/>
</dbReference>
<feature type="domain" description="Reverse transcriptase" evidence="21">
    <location>
        <begin position="402"/>
        <end position="596"/>
    </location>
</feature>
<evidence type="ECO:0000256" key="4">
    <source>
        <dbReference type="ARBA" id="ARBA00022695"/>
    </source>
</evidence>
<evidence type="ECO:0000256" key="16">
    <source>
        <dbReference type="ARBA" id="ARBA00023268"/>
    </source>
</evidence>
<dbReference type="EMBL" id="QRBI01000170">
    <property type="protein sequence ID" value="RMB97030.1"/>
    <property type="molecule type" value="Genomic_DNA"/>
</dbReference>
<keyword evidence="6" id="KW-0479">Metal-binding</keyword>
<dbReference type="OrthoDB" id="9048509at2759"/>
<evidence type="ECO:0000259" key="22">
    <source>
        <dbReference type="PROSITE" id="PS50879"/>
    </source>
</evidence>
<evidence type="ECO:0000256" key="3">
    <source>
        <dbReference type="ARBA" id="ARBA00022679"/>
    </source>
</evidence>
<accession>A0A3M0J9V1</accession>
<evidence type="ECO:0000256" key="12">
    <source>
        <dbReference type="ARBA" id="ARBA00022908"/>
    </source>
</evidence>
<dbReference type="InterPro" id="IPR036862">
    <property type="entry name" value="Integrase_C_dom_sf_retrovir"/>
</dbReference>
<dbReference type="Pfam" id="PF00552">
    <property type="entry name" value="IN_DBD_C"/>
    <property type="match status" value="1"/>
</dbReference>
<dbReference type="InterPro" id="IPR033704">
    <property type="entry name" value="dUTPase_trimeric"/>
</dbReference>
<dbReference type="InterPro" id="IPR001584">
    <property type="entry name" value="Integrase_cat-core"/>
</dbReference>
<dbReference type="InterPro" id="IPR008919">
    <property type="entry name" value="Retrov_capsid_N"/>
</dbReference>
<evidence type="ECO:0000256" key="1">
    <source>
        <dbReference type="ARBA" id="ARBA00003235"/>
    </source>
</evidence>
<feature type="domain" description="RNase H type-1" evidence="22">
    <location>
        <begin position="816"/>
        <end position="952"/>
    </location>
</feature>
<keyword evidence="12" id="KW-0229">DNA integration</keyword>
<evidence type="ECO:0000256" key="10">
    <source>
        <dbReference type="ARBA" id="ARBA00022842"/>
    </source>
</evidence>
<evidence type="ECO:0000313" key="26">
    <source>
        <dbReference type="Proteomes" id="UP000269221"/>
    </source>
</evidence>
<evidence type="ECO:0000256" key="9">
    <source>
        <dbReference type="ARBA" id="ARBA00022801"/>
    </source>
</evidence>
<dbReference type="InterPro" id="IPR002156">
    <property type="entry name" value="RNaseH_domain"/>
</dbReference>
<evidence type="ECO:0000256" key="8">
    <source>
        <dbReference type="ARBA" id="ARBA00022759"/>
    </source>
</evidence>
<dbReference type="GO" id="GO:0015074">
    <property type="term" value="P:DNA integration"/>
    <property type="evidence" value="ECO:0007669"/>
    <property type="project" value="UniProtKB-KW"/>
</dbReference>
<evidence type="ECO:0000259" key="24">
    <source>
        <dbReference type="PROSITE" id="PS51027"/>
    </source>
</evidence>
<dbReference type="Pfam" id="PF06817">
    <property type="entry name" value="RVT_thumb"/>
    <property type="match status" value="1"/>
</dbReference>
<reference evidence="25 26" key="1">
    <citation type="submission" date="2018-07" db="EMBL/GenBank/DDBJ databases">
        <title>A high quality draft genome assembly of the barn swallow (H. rustica rustica).</title>
        <authorList>
            <person name="Formenti G."/>
            <person name="Chiara M."/>
            <person name="Poveda L."/>
            <person name="Francoijs K.-J."/>
            <person name="Bonisoli-Alquati A."/>
            <person name="Canova L."/>
            <person name="Gianfranceschi L."/>
            <person name="Horner D.S."/>
            <person name="Saino N."/>
        </authorList>
    </citation>
    <scope>NUCLEOTIDE SEQUENCE [LARGE SCALE GENOMIC DNA]</scope>
    <source>
        <strain evidence="25">Chelidonia</strain>
        <tissue evidence="25">Blood</tissue>
    </source>
</reference>
<dbReference type="Pfam" id="PF02022">
    <property type="entry name" value="Integrase_Zn"/>
    <property type="match status" value="1"/>
</dbReference>
<dbReference type="InterPro" id="IPR036157">
    <property type="entry name" value="dUTPase-like_sf"/>
</dbReference>
<dbReference type="PROSITE" id="PS50994">
    <property type="entry name" value="INTEGRASE"/>
    <property type="match status" value="1"/>
</dbReference>
<dbReference type="InterPro" id="IPR001037">
    <property type="entry name" value="Integrase_C_retrovir"/>
</dbReference>
<feature type="DNA-binding region" description="Integrase-type" evidence="18">
    <location>
        <begin position="1180"/>
        <end position="1227"/>
    </location>
</feature>
<evidence type="ECO:0000256" key="18">
    <source>
        <dbReference type="PROSITE-ProRule" id="PRU00506"/>
    </source>
</evidence>
<comment type="similarity">
    <text evidence="2">Belongs to the beta type-B retroviral polymerase family. HERV class-II K(HML-2) pol subfamily.</text>
</comment>
<dbReference type="Gene3D" id="2.70.40.10">
    <property type="match status" value="1"/>
</dbReference>
<proteinExistence type="inferred from homology"/>
<dbReference type="Pfam" id="PF00665">
    <property type="entry name" value="rve"/>
    <property type="match status" value="1"/>
</dbReference>
<feature type="domain" description="Integrase-type" evidence="24">
    <location>
        <begin position="1180"/>
        <end position="1227"/>
    </location>
</feature>
<dbReference type="Gene3D" id="3.30.70.270">
    <property type="match status" value="2"/>
</dbReference>
<evidence type="ECO:0000256" key="6">
    <source>
        <dbReference type="ARBA" id="ARBA00022723"/>
    </source>
</evidence>
<evidence type="ECO:0000256" key="13">
    <source>
        <dbReference type="ARBA" id="ARBA00022918"/>
    </source>
</evidence>
<keyword evidence="17" id="KW-0862">Zinc</keyword>
<dbReference type="PANTHER" id="PTHR41694">
    <property type="entry name" value="ENDOGENOUS RETROVIRUS GROUP K MEMBER POL PROTEIN"/>
    <property type="match status" value="1"/>
</dbReference>
<keyword evidence="7" id="KW-0064">Aspartyl protease</keyword>
<dbReference type="InterPro" id="IPR000477">
    <property type="entry name" value="RT_dom"/>
</dbReference>
<dbReference type="GO" id="GO:0003964">
    <property type="term" value="F:RNA-directed DNA polymerase activity"/>
    <property type="evidence" value="ECO:0007669"/>
    <property type="project" value="UniProtKB-KW"/>
</dbReference>
<dbReference type="InterPro" id="IPR012337">
    <property type="entry name" value="RNaseH-like_sf"/>
</dbReference>
<dbReference type="PANTHER" id="PTHR41694:SF3">
    <property type="entry name" value="RNA-DIRECTED DNA POLYMERASE-RELATED"/>
    <property type="match status" value="1"/>
</dbReference>
<protein>
    <submittedName>
        <fullName evidence="25">Uncharacterized protein</fullName>
    </submittedName>
</protein>
<keyword evidence="13" id="KW-0695">RNA-directed DNA polymerase</keyword>
<dbReference type="InterPro" id="IPR017856">
    <property type="entry name" value="Integrase-like_N"/>
</dbReference>
<dbReference type="SUPFAM" id="SSF50122">
    <property type="entry name" value="DNA-binding domain of retroviral integrase"/>
    <property type="match status" value="1"/>
</dbReference>
<dbReference type="SUPFAM" id="SSF46919">
    <property type="entry name" value="N-terminal Zn binding domain of HIV integrase"/>
    <property type="match status" value="1"/>
</dbReference>
<dbReference type="PROSITE" id="PS50879">
    <property type="entry name" value="RNASE_H_1"/>
    <property type="match status" value="1"/>
</dbReference>
<organism evidence="25 26">
    <name type="scientific">Hirundo rustica rustica</name>
    <dbReference type="NCBI Taxonomy" id="333673"/>
    <lineage>
        <taxon>Eukaryota</taxon>
        <taxon>Metazoa</taxon>
        <taxon>Chordata</taxon>
        <taxon>Craniata</taxon>
        <taxon>Vertebrata</taxon>
        <taxon>Euteleostomi</taxon>
        <taxon>Archelosauria</taxon>
        <taxon>Archosauria</taxon>
        <taxon>Dinosauria</taxon>
        <taxon>Saurischia</taxon>
        <taxon>Theropoda</taxon>
        <taxon>Coelurosauria</taxon>
        <taxon>Aves</taxon>
        <taxon>Neognathae</taxon>
        <taxon>Neoaves</taxon>
        <taxon>Telluraves</taxon>
        <taxon>Australaves</taxon>
        <taxon>Passeriformes</taxon>
        <taxon>Sylvioidea</taxon>
        <taxon>Hirundinidae</taxon>
        <taxon>Hirundo</taxon>
    </lineage>
</organism>
<dbReference type="InterPro" id="IPR029054">
    <property type="entry name" value="dUTPase-like"/>
</dbReference>
<dbReference type="SUPFAM" id="SSF47943">
    <property type="entry name" value="Retrovirus capsid protein, N-terminal core domain"/>
    <property type="match status" value="1"/>
</dbReference>
<dbReference type="Gene3D" id="1.10.10.200">
    <property type="match status" value="1"/>
</dbReference>
<dbReference type="PROSITE" id="PS50876">
    <property type="entry name" value="ZF_INTEGRASE"/>
    <property type="match status" value="1"/>
</dbReference>
<evidence type="ECO:0000259" key="20">
    <source>
        <dbReference type="PROSITE" id="PS50876"/>
    </source>
</evidence>
<feature type="domain" description="Integrase-type" evidence="20">
    <location>
        <begin position="957"/>
        <end position="998"/>
    </location>
</feature>
<dbReference type="Pfam" id="PF19317">
    <property type="entry name" value="Gag_p24_C"/>
    <property type="match status" value="1"/>
</dbReference>
<dbReference type="Gene3D" id="3.30.420.10">
    <property type="entry name" value="Ribonuclease H-like superfamily/Ribonuclease H"/>
    <property type="match status" value="2"/>
</dbReference>
<dbReference type="Gene3D" id="1.10.375.10">
    <property type="entry name" value="Human Immunodeficiency Virus Type 1 Capsid Protein"/>
    <property type="match status" value="1"/>
</dbReference>
<keyword evidence="7" id="KW-0645">Protease</keyword>
<feature type="region of interest" description="Disordered" evidence="19">
    <location>
        <begin position="1219"/>
        <end position="1265"/>
    </location>
</feature>
<name>A0A3M0J9V1_HIRRU</name>
<keyword evidence="26" id="KW-1185">Reference proteome</keyword>
<keyword evidence="8" id="KW-0255">Endonuclease</keyword>
<keyword evidence="9" id="KW-0378">Hydrolase</keyword>
<comment type="caution">
    <text evidence="25">The sequence shown here is derived from an EMBL/GenBank/DDBJ whole genome shotgun (WGS) entry which is preliminary data.</text>
</comment>
<dbReference type="STRING" id="333673.A0A3M0J9V1"/>
<feature type="domain" description="Integrase catalytic" evidence="23">
    <location>
        <begin position="1006"/>
        <end position="1168"/>
    </location>
</feature>
<keyword evidence="15" id="KW-0238">DNA-binding</keyword>
<dbReference type="AlphaFoldDB" id="A0A3M0J9V1"/>
<keyword evidence="11" id="KW-0694">RNA-binding</keyword>
<dbReference type="Gene3D" id="3.10.10.10">
    <property type="entry name" value="HIV Type 1 Reverse Transcriptase, subunit A, domain 1"/>
    <property type="match status" value="1"/>
</dbReference>
<dbReference type="InterPro" id="IPR043502">
    <property type="entry name" value="DNA/RNA_pol_sf"/>
</dbReference>
<dbReference type="Pfam" id="PF00692">
    <property type="entry name" value="dUTPase"/>
    <property type="match status" value="1"/>
</dbReference>
<dbReference type="GO" id="GO:0004523">
    <property type="term" value="F:RNA-DNA hybrid ribonuclease activity"/>
    <property type="evidence" value="ECO:0007669"/>
    <property type="project" value="InterPro"/>
</dbReference>
<dbReference type="Pfam" id="PF00075">
    <property type="entry name" value="RNase_H"/>
    <property type="match status" value="1"/>
</dbReference>
<evidence type="ECO:0000313" key="25">
    <source>
        <dbReference type="EMBL" id="RMB97030.1"/>
    </source>
</evidence>
<keyword evidence="3" id="KW-0808">Transferase</keyword>
<evidence type="ECO:0000259" key="23">
    <source>
        <dbReference type="PROSITE" id="PS50994"/>
    </source>
</evidence>
<dbReference type="GO" id="GO:0003677">
    <property type="term" value="F:DNA binding"/>
    <property type="evidence" value="ECO:0007669"/>
    <property type="project" value="UniProtKB-KW"/>
</dbReference>
<dbReference type="GO" id="GO:0016032">
    <property type="term" value="P:viral process"/>
    <property type="evidence" value="ECO:0007669"/>
    <property type="project" value="InterPro"/>
</dbReference>
<dbReference type="GO" id="GO:0003887">
    <property type="term" value="F:DNA-directed DNA polymerase activity"/>
    <property type="evidence" value="ECO:0007669"/>
    <property type="project" value="UniProtKB-KW"/>
</dbReference>
<dbReference type="GO" id="GO:0035613">
    <property type="term" value="F:RNA stem-loop binding"/>
    <property type="evidence" value="ECO:0007669"/>
    <property type="project" value="TreeGrafter"/>
</dbReference>
<dbReference type="InterPro" id="IPR045345">
    <property type="entry name" value="Gag_p24_C"/>
</dbReference>
<keyword evidence="4" id="KW-0548">Nucleotidyltransferase</keyword>
<evidence type="ECO:0000256" key="11">
    <source>
        <dbReference type="ARBA" id="ARBA00022884"/>
    </source>
</evidence>
<evidence type="ECO:0000256" key="17">
    <source>
        <dbReference type="PROSITE-ProRule" id="PRU00450"/>
    </source>
</evidence>
<dbReference type="SUPFAM" id="SSF56672">
    <property type="entry name" value="DNA/RNA polymerases"/>
    <property type="match status" value="1"/>
</dbReference>
<evidence type="ECO:0000256" key="5">
    <source>
        <dbReference type="ARBA" id="ARBA00022722"/>
    </source>
</evidence>
<dbReference type="InterPro" id="IPR036397">
    <property type="entry name" value="RNaseH_sf"/>
</dbReference>
<evidence type="ECO:0000256" key="7">
    <source>
        <dbReference type="ARBA" id="ARBA00022750"/>
    </source>
</evidence>
<keyword evidence="5" id="KW-0540">Nuclease</keyword>